<keyword evidence="3" id="KW-1185">Reference proteome</keyword>
<reference evidence="2 3" key="2">
    <citation type="journal article" date="2013" name="PLoS Genet.">
        <title>Comparative genome structure, secondary metabolite, and effector coding capacity across Cochliobolus pathogens.</title>
        <authorList>
            <person name="Condon B.J."/>
            <person name="Leng Y."/>
            <person name="Wu D."/>
            <person name="Bushley K.E."/>
            <person name="Ohm R.A."/>
            <person name="Otillar R."/>
            <person name="Martin J."/>
            <person name="Schackwitz W."/>
            <person name="Grimwood J."/>
            <person name="MohdZainudin N."/>
            <person name="Xue C."/>
            <person name="Wang R."/>
            <person name="Manning V.A."/>
            <person name="Dhillon B."/>
            <person name="Tu Z.J."/>
            <person name="Steffenson B.J."/>
            <person name="Salamov A."/>
            <person name="Sun H."/>
            <person name="Lowry S."/>
            <person name="LaButti K."/>
            <person name="Han J."/>
            <person name="Copeland A."/>
            <person name="Lindquist E."/>
            <person name="Barry K."/>
            <person name="Schmutz J."/>
            <person name="Baker S.E."/>
            <person name="Ciuffetti L.M."/>
            <person name="Grigoriev I.V."/>
            <person name="Zhong S."/>
            <person name="Turgeon B.G."/>
        </authorList>
    </citation>
    <scope>NUCLEOTIDE SEQUENCE [LARGE SCALE GENOMIC DNA]</scope>
    <source>
        <strain evidence="3">28A</strain>
    </source>
</reference>
<feature type="signal peptide" evidence="1">
    <location>
        <begin position="1"/>
        <end position="24"/>
    </location>
</feature>
<dbReference type="AlphaFoldDB" id="R0JUU6"/>
<dbReference type="OrthoDB" id="509124at2759"/>
<accession>R0JUU6</accession>
<dbReference type="Proteomes" id="UP000016935">
    <property type="component" value="Unassembled WGS sequence"/>
</dbReference>
<dbReference type="CDD" id="cd07822">
    <property type="entry name" value="SRPBCC_4"/>
    <property type="match status" value="1"/>
</dbReference>
<sequence>MFKSALLCALCALCALLYATPALSQFTNLPDVEPGVFNVSTRIEIYNTTLDAAWDALTDFANYPVWNPFVRYAVVTSPLNMTLPEQRPAEGKKAYFRVQIPSLPLPVNEDTPDNLLHTQSSYELITAVQRDLGRLAWKYYPPSPALNAERWQSITDLGNGTVLYESREVFGGTLAHVVKATLEDGLEESFKGQGEGLKLYLESQ</sequence>
<dbReference type="RefSeq" id="XP_008030791.1">
    <property type="nucleotide sequence ID" value="XM_008032600.1"/>
</dbReference>
<evidence type="ECO:0000313" key="3">
    <source>
        <dbReference type="Proteomes" id="UP000016935"/>
    </source>
</evidence>
<proteinExistence type="predicted"/>
<dbReference type="EMBL" id="KB908866">
    <property type="protein sequence ID" value="EOA81279.1"/>
    <property type="molecule type" value="Genomic_DNA"/>
</dbReference>
<reference evidence="2 3" key="1">
    <citation type="journal article" date="2012" name="PLoS Pathog.">
        <title>Diverse lifestyles and strategies of plant pathogenesis encoded in the genomes of eighteen Dothideomycetes fungi.</title>
        <authorList>
            <person name="Ohm R.A."/>
            <person name="Feau N."/>
            <person name="Henrissat B."/>
            <person name="Schoch C.L."/>
            <person name="Horwitz B.A."/>
            <person name="Barry K.W."/>
            <person name="Condon B.J."/>
            <person name="Copeland A.C."/>
            <person name="Dhillon B."/>
            <person name="Glaser F."/>
            <person name="Hesse C.N."/>
            <person name="Kosti I."/>
            <person name="LaButti K."/>
            <person name="Lindquist E.A."/>
            <person name="Lucas S."/>
            <person name="Salamov A.A."/>
            <person name="Bradshaw R.E."/>
            <person name="Ciuffetti L."/>
            <person name="Hamelin R.C."/>
            <person name="Kema G.H.J."/>
            <person name="Lawrence C."/>
            <person name="Scott J.A."/>
            <person name="Spatafora J.W."/>
            <person name="Turgeon B.G."/>
            <person name="de Wit P.J.G.M."/>
            <person name="Zhong S."/>
            <person name="Goodwin S.B."/>
            <person name="Grigoriev I.V."/>
        </authorList>
    </citation>
    <scope>NUCLEOTIDE SEQUENCE [LARGE SCALE GENOMIC DNA]</scope>
    <source>
        <strain evidence="3">28A</strain>
    </source>
</reference>
<protein>
    <recommendedName>
        <fullName evidence="4">Coenzyme Q-binding protein COQ10 START domain-containing protein</fullName>
    </recommendedName>
</protein>
<dbReference type="InterPro" id="IPR023393">
    <property type="entry name" value="START-like_dom_sf"/>
</dbReference>
<name>R0JUU6_EXST2</name>
<keyword evidence="1" id="KW-0732">Signal</keyword>
<organism evidence="2 3">
    <name type="scientific">Exserohilum turcicum (strain 28A)</name>
    <name type="common">Northern leaf blight fungus</name>
    <name type="synonym">Setosphaeria turcica</name>
    <dbReference type="NCBI Taxonomy" id="671987"/>
    <lineage>
        <taxon>Eukaryota</taxon>
        <taxon>Fungi</taxon>
        <taxon>Dikarya</taxon>
        <taxon>Ascomycota</taxon>
        <taxon>Pezizomycotina</taxon>
        <taxon>Dothideomycetes</taxon>
        <taxon>Pleosporomycetidae</taxon>
        <taxon>Pleosporales</taxon>
        <taxon>Pleosporineae</taxon>
        <taxon>Pleosporaceae</taxon>
        <taxon>Exserohilum</taxon>
    </lineage>
</organism>
<evidence type="ECO:0000313" key="2">
    <source>
        <dbReference type="EMBL" id="EOA81279.1"/>
    </source>
</evidence>
<dbReference type="SUPFAM" id="SSF55961">
    <property type="entry name" value="Bet v1-like"/>
    <property type="match status" value="1"/>
</dbReference>
<dbReference type="GeneID" id="19399594"/>
<gene>
    <name evidence="2" type="ORF">SETTUDRAFT_165794</name>
</gene>
<dbReference type="HOGENOM" id="CLU_069867_6_0_1"/>
<dbReference type="eggNOG" id="ENOG502S6PP">
    <property type="taxonomic scope" value="Eukaryota"/>
</dbReference>
<dbReference type="Gene3D" id="3.30.530.20">
    <property type="match status" value="1"/>
</dbReference>
<evidence type="ECO:0000256" key="1">
    <source>
        <dbReference type="SAM" id="SignalP"/>
    </source>
</evidence>
<evidence type="ECO:0008006" key="4">
    <source>
        <dbReference type="Google" id="ProtNLM"/>
    </source>
</evidence>
<feature type="chain" id="PRO_5004343655" description="Coenzyme Q-binding protein COQ10 START domain-containing protein" evidence="1">
    <location>
        <begin position="25"/>
        <end position="204"/>
    </location>
</feature>